<dbReference type="RefSeq" id="WP_350257571.1">
    <property type="nucleotide sequence ID" value="NZ_CP138335.1"/>
</dbReference>
<protein>
    <recommendedName>
        <fullName evidence="3">Cell division protein FtsL</fullName>
    </recommendedName>
</protein>
<reference evidence="2" key="1">
    <citation type="submission" date="2023-11" db="EMBL/GenBank/DDBJ databases">
        <title>Scrofimicrobium hongkongense sp. nov., isolated from a patient with peritonitis.</title>
        <authorList>
            <person name="Lao H.Y."/>
            <person name="Wong A.Y.P."/>
            <person name="Ng T.L."/>
            <person name="Wong R.Y.L."/>
            <person name="Yau M.C.Y."/>
            <person name="Lam J.Y.W."/>
            <person name="Siu G.K.H."/>
        </authorList>
    </citation>
    <scope>NUCLEOTIDE SEQUENCE</scope>
    <source>
        <strain evidence="2">R131</strain>
    </source>
</reference>
<evidence type="ECO:0000313" key="2">
    <source>
        <dbReference type="EMBL" id="XBW07365.1"/>
    </source>
</evidence>
<feature type="transmembrane region" description="Helical" evidence="1">
    <location>
        <begin position="35"/>
        <end position="57"/>
    </location>
</feature>
<gene>
    <name evidence="2" type="ORF">SAC06_06855</name>
</gene>
<dbReference type="AlphaFoldDB" id="A0AAU7V6S9"/>
<evidence type="ECO:0008006" key="3">
    <source>
        <dbReference type="Google" id="ProtNLM"/>
    </source>
</evidence>
<dbReference type="EMBL" id="CP138335">
    <property type="protein sequence ID" value="XBW07365.1"/>
    <property type="molecule type" value="Genomic_DNA"/>
</dbReference>
<accession>A0AAU7V6S9</accession>
<evidence type="ECO:0000256" key="1">
    <source>
        <dbReference type="SAM" id="Phobius"/>
    </source>
</evidence>
<name>A0AAU7V6S9_9ACTO</name>
<keyword evidence="1" id="KW-0812">Transmembrane</keyword>
<sequence length="130" mass="13893">MSVPNIIPVAQPSSLPHRRPELRVIEGQKGQMRKAVVPVLAAALFLFLATIVVPLIINTSMASLAYEIRDQNIEQAQIAAEIETIEGELLKVSSTDHLRQEAQRIGLVPAGPIGVISLEANTVEGGAPAQ</sequence>
<keyword evidence="1" id="KW-1133">Transmembrane helix</keyword>
<keyword evidence="1" id="KW-0472">Membrane</keyword>
<dbReference type="KEGG" id="sapp:SAC06_06855"/>
<proteinExistence type="predicted"/>
<organism evidence="2">
    <name type="scientific">Scrofimicrobium appendicitidis</name>
    <dbReference type="NCBI Taxonomy" id="3079930"/>
    <lineage>
        <taxon>Bacteria</taxon>
        <taxon>Bacillati</taxon>
        <taxon>Actinomycetota</taxon>
        <taxon>Actinomycetes</taxon>
        <taxon>Actinomycetales</taxon>
        <taxon>Actinomycetaceae</taxon>
        <taxon>Scrofimicrobium</taxon>
    </lineage>
</organism>